<dbReference type="PROSITE" id="PS50931">
    <property type="entry name" value="HTH_LYSR"/>
    <property type="match status" value="1"/>
</dbReference>
<proteinExistence type="predicted"/>
<dbReference type="Proteomes" id="UP000704467">
    <property type="component" value="Unassembled WGS sequence"/>
</dbReference>
<comment type="caution">
    <text evidence="2">The sequence shown here is derived from an EMBL/GenBank/DDBJ whole genome shotgun (WGS) entry which is preliminary data.</text>
</comment>
<evidence type="ECO:0000313" key="3">
    <source>
        <dbReference type="Proteomes" id="UP000704467"/>
    </source>
</evidence>
<dbReference type="InterPro" id="IPR036390">
    <property type="entry name" value="WH_DNA-bd_sf"/>
</dbReference>
<dbReference type="PRINTS" id="PR00039">
    <property type="entry name" value="HTHLYSR"/>
</dbReference>
<organism evidence="2 3">
    <name type="scientific">Brucella haematophila</name>
    <dbReference type="NCBI Taxonomy" id="419474"/>
    <lineage>
        <taxon>Bacteria</taxon>
        <taxon>Pseudomonadati</taxon>
        <taxon>Pseudomonadota</taxon>
        <taxon>Alphaproteobacteria</taxon>
        <taxon>Hyphomicrobiales</taxon>
        <taxon>Brucellaceae</taxon>
        <taxon>Brucella/Ochrobactrum group</taxon>
        <taxon>Brucella</taxon>
    </lineage>
</organism>
<protein>
    <submittedName>
        <fullName evidence="2">LysR family transcriptional regulator</fullName>
    </submittedName>
</protein>
<accession>A0ABX1DNE3</accession>
<feature type="domain" description="HTH lysR-type" evidence="1">
    <location>
        <begin position="2"/>
        <end position="60"/>
    </location>
</feature>
<name>A0ABX1DNE3_9HYPH</name>
<sequence length="77" mass="8384">MISFRQLHYFVTSAEAGSATGAAEKLNVSQPSISAAIRDLEHDLGQPLFERRQAKGLELTPFGSRKLQEGAAPSGWR</sequence>
<dbReference type="InterPro" id="IPR036388">
    <property type="entry name" value="WH-like_DNA-bd_sf"/>
</dbReference>
<reference evidence="2 3" key="1">
    <citation type="submission" date="2020-03" db="EMBL/GenBank/DDBJ databases">
        <title>Whole genome sequencing of clinical and environmental type strains of Ochrobactrum.</title>
        <authorList>
            <person name="Dharne M."/>
        </authorList>
    </citation>
    <scope>NUCLEOTIDE SEQUENCE [LARGE SCALE GENOMIC DNA]</scope>
    <source>
        <strain evidence="2 3">CIP 109452</strain>
    </source>
</reference>
<evidence type="ECO:0000313" key="2">
    <source>
        <dbReference type="EMBL" id="NKC03082.1"/>
    </source>
</evidence>
<dbReference type="SUPFAM" id="SSF46785">
    <property type="entry name" value="Winged helix' DNA-binding domain"/>
    <property type="match status" value="1"/>
</dbReference>
<dbReference type="PANTHER" id="PTHR30419">
    <property type="entry name" value="HTH-TYPE TRANSCRIPTIONAL REGULATOR YBHD"/>
    <property type="match status" value="1"/>
</dbReference>
<dbReference type="InterPro" id="IPR050950">
    <property type="entry name" value="HTH-type_LysR_regulators"/>
</dbReference>
<gene>
    <name evidence="2" type="ORF">HED55_06120</name>
</gene>
<dbReference type="Gene3D" id="1.10.10.10">
    <property type="entry name" value="Winged helix-like DNA-binding domain superfamily/Winged helix DNA-binding domain"/>
    <property type="match status" value="1"/>
</dbReference>
<evidence type="ECO:0000259" key="1">
    <source>
        <dbReference type="PROSITE" id="PS50931"/>
    </source>
</evidence>
<dbReference type="Pfam" id="PF00126">
    <property type="entry name" value="HTH_1"/>
    <property type="match status" value="1"/>
</dbReference>
<dbReference type="EMBL" id="JAAVLN010000001">
    <property type="protein sequence ID" value="NKC03082.1"/>
    <property type="molecule type" value="Genomic_DNA"/>
</dbReference>
<dbReference type="InterPro" id="IPR000847">
    <property type="entry name" value="LysR_HTH_N"/>
</dbReference>
<keyword evidence="3" id="KW-1185">Reference proteome</keyword>